<accession>A0ABU5DYQ3</accession>
<keyword evidence="3" id="KW-1185">Reference proteome</keyword>
<protein>
    <submittedName>
        <fullName evidence="2">Uncharacterized protein</fullName>
    </submittedName>
</protein>
<sequence>MARKKPVVDAGFVLFDVVYQDGRQTSNRKVPAADLGGLDGDDPAKTFIEEQDRKIAEMSGQSRGPIKTMKRSPNQ</sequence>
<gene>
    <name evidence="2" type="ORF">SMD31_10765</name>
</gene>
<organism evidence="2 3">
    <name type="scientific">Dongia rigui</name>
    <dbReference type="NCBI Taxonomy" id="940149"/>
    <lineage>
        <taxon>Bacteria</taxon>
        <taxon>Pseudomonadati</taxon>
        <taxon>Pseudomonadota</taxon>
        <taxon>Alphaproteobacteria</taxon>
        <taxon>Rhodospirillales</taxon>
        <taxon>Dongiaceae</taxon>
        <taxon>Dongia</taxon>
    </lineage>
</organism>
<evidence type="ECO:0000256" key="1">
    <source>
        <dbReference type="SAM" id="MobiDB-lite"/>
    </source>
</evidence>
<dbReference type="Proteomes" id="UP001271769">
    <property type="component" value="Unassembled WGS sequence"/>
</dbReference>
<dbReference type="RefSeq" id="WP_320500836.1">
    <property type="nucleotide sequence ID" value="NZ_JAXCLX010000001.1"/>
</dbReference>
<name>A0ABU5DYQ3_9PROT</name>
<comment type="caution">
    <text evidence="2">The sequence shown here is derived from an EMBL/GenBank/DDBJ whole genome shotgun (WGS) entry which is preliminary data.</text>
</comment>
<dbReference type="EMBL" id="JAXCLX010000001">
    <property type="protein sequence ID" value="MDY0872409.1"/>
    <property type="molecule type" value="Genomic_DNA"/>
</dbReference>
<feature type="region of interest" description="Disordered" evidence="1">
    <location>
        <begin position="54"/>
        <end position="75"/>
    </location>
</feature>
<proteinExistence type="predicted"/>
<reference evidence="2 3" key="1">
    <citation type="journal article" date="2013" name="Antonie Van Leeuwenhoek">
        <title>Dongia rigui sp. nov., isolated from freshwater of a large wetland in Korea.</title>
        <authorList>
            <person name="Baik K.S."/>
            <person name="Hwang Y.M."/>
            <person name="Choi J.S."/>
            <person name="Kwon J."/>
            <person name="Seong C.N."/>
        </authorList>
    </citation>
    <scope>NUCLEOTIDE SEQUENCE [LARGE SCALE GENOMIC DNA]</scope>
    <source>
        <strain evidence="2 3">04SU4-P</strain>
    </source>
</reference>
<evidence type="ECO:0000313" key="3">
    <source>
        <dbReference type="Proteomes" id="UP001271769"/>
    </source>
</evidence>
<evidence type="ECO:0000313" key="2">
    <source>
        <dbReference type="EMBL" id="MDY0872409.1"/>
    </source>
</evidence>
<feature type="region of interest" description="Disordered" evidence="1">
    <location>
        <begin position="25"/>
        <end position="44"/>
    </location>
</feature>